<feature type="compositionally biased region" description="Low complexity" evidence="1">
    <location>
        <begin position="17"/>
        <end position="28"/>
    </location>
</feature>
<name>A0A7R8Z4M6_TIMDO</name>
<sequence length="247" mass="27254">MAERNLAHNSEEIVRLLDAALSDNDAASETSDAPPEESDHDTNSDMSADDSDYVYSSGDSDDNDVDVPPRQPEPQPRVSAHVLLGRRTKKMIKNNEENFDLLMTSNKTHQKDGGATFVHATGTRNMVPHAPNASEECVRIIAPKRSSVMTALIDREIMIMQQTSSLEILKLERDNLLKGLSGENERLYVPPQAYTNQPTITETPDSINAEAINIQVDPLKAMLAGTFIAPETVGEEEEEDEESDDSF</sequence>
<evidence type="ECO:0000256" key="1">
    <source>
        <dbReference type="SAM" id="MobiDB-lite"/>
    </source>
</evidence>
<organism evidence="2">
    <name type="scientific">Timema douglasi</name>
    <name type="common">Walking stick</name>
    <dbReference type="NCBI Taxonomy" id="61478"/>
    <lineage>
        <taxon>Eukaryota</taxon>
        <taxon>Metazoa</taxon>
        <taxon>Ecdysozoa</taxon>
        <taxon>Arthropoda</taxon>
        <taxon>Hexapoda</taxon>
        <taxon>Insecta</taxon>
        <taxon>Pterygota</taxon>
        <taxon>Neoptera</taxon>
        <taxon>Polyneoptera</taxon>
        <taxon>Phasmatodea</taxon>
        <taxon>Timematodea</taxon>
        <taxon>Timematoidea</taxon>
        <taxon>Timematidae</taxon>
        <taxon>Timema</taxon>
    </lineage>
</organism>
<evidence type="ECO:0000313" key="2">
    <source>
        <dbReference type="EMBL" id="CAD7195841.1"/>
    </source>
</evidence>
<dbReference type="AlphaFoldDB" id="A0A7R8Z4M6"/>
<proteinExistence type="predicted"/>
<reference evidence="2" key="1">
    <citation type="submission" date="2020-11" db="EMBL/GenBank/DDBJ databases">
        <authorList>
            <person name="Tran Van P."/>
        </authorList>
    </citation>
    <scope>NUCLEOTIDE SEQUENCE</scope>
</reference>
<feature type="region of interest" description="Disordered" evidence="1">
    <location>
        <begin position="17"/>
        <end position="78"/>
    </location>
</feature>
<dbReference type="EMBL" id="OA564914">
    <property type="protein sequence ID" value="CAD7195841.1"/>
    <property type="molecule type" value="Genomic_DNA"/>
</dbReference>
<gene>
    <name evidence="2" type="ORF">TDIB3V08_LOCUS2214</name>
</gene>
<accession>A0A7R8Z4M6</accession>
<protein>
    <submittedName>
        <fullName evidence="2">Uncharacterized protein</fullName>
    </submittedName>
</protein>